<dbReference type="InterPro" id="IPR036676">
    <property type="entry name" value="PurM-like_C_sf"/>
</dbReference>
<sequence length="335" mass="36203">MKPGKLSQTVWNRSVQKQLNRDQEHAFLLHPSKAEMCTAMRPGPGRLSLTASASVFGQAPSLGVYAVASAVNDLAARGAQPMGITAQITLPAEAEEPFLKELLRQMEGLCRRLDISIAGIQAEVSPAVTQAMLQVTALGQAKEDGLLRLADAAPGQDIVLCGYIGLEGMLRILDECRGELGRRFAPGFLRQAKALEDRLIQLEAIRIASGFATAMQQVGSGGILGTLWEVAEAAHVGLAADLKKMSIRQETVEICEYYHLNPYQMTSAGCILMITEHGERLVQALNRGGARAGVLGVTTAGNARVVTSGEERRFLDRPAPDELMRWWTKRLSETG</sequence>
<dbReference type="InterPro" id="IPR016188">
    <property type="entry name" value="PurM-like_N"/>
</dbReference>
<dbReference type="Gene3D" id="3.90.650.10">
    <property type="entry name" value="PurM-like C-terminal domain"/>
    <property type="match status" value="1"/>
</dbReference>
<evidence type="ECO:0000256" key="1">
    <source>
        <dbReference type="ARBA" id="ARBA00006243"/>
    </source>
</evidence>
<dbReference type="AlphaFoldDB" id="A0A3R8JUA0"/>
<comment type="similarity">
    <text evidence="1">Belongs to the HypE family.</text>
</comment>
<feature type="domain" description="PurM-like C-terminal" evidence="3">
    <location>
        <begin position="154"/>
        <end position="303"/>
    </location>
</feature>
<comment type="caution">
    <text evidence="4">The sequence shown here is derived from an EMBL/GenBank/DDBJ whole genome shotgun (WGS) entry which is preliminary data.</text>
</comment>
<name>A0A3R8JUA0_9FIRM</name>
<dbReference type="Pfam" id="PF02769">
    <property type="entry name" value="AIRS_C"/>
    <property type="match status" value="1"/>
</dbReference>
<dbReference type="PANTHER" id="PTHR30303:SF4">
    <property type="entry name" value="HYDROGENASE EXPRESSION_FORMATION PROTEIN HYPE"/>
    <property type="match status" value="1"/>
</dbReference>
<reference evidence="4" key="1">
    <citation type="submission" date="2018-10" db="EMBL/GenBank/DDBJ databases">
        <title>Schaedlerella arabinophila gen. nov. sp. nov., isolated from the mouse intestinal tract and comparative analysis with the genome of the closely related altered Schaedler flora strain ASF502.</title>
        <authorList>
            <person name="Miyake S."/>
            <person name="Soh M."/>
            <person name="Seedorf H."/>
        </authorList>
    </citation>
    <scope>NUCLEOTIDE SEQUENCE [LARGE SCALE GENOMIC DNA]</scope>
    <source>
        <strain evidence="4">DSM 106076</strain>
    </source>
</reference>
<accession>A0A3R8JUA0</accession>
<dbReference type="Proteomes" id="UP000274920">
    <property type="component" value="Unassembled WGS sequence"/>
</dbReference>
<dbReference type="PANTHER" id="PTHR30303">
    <property type="entry name" value="HYDROGENASE ISOENZYMES FORMATION PROTEIN HYPE"/>
    <property type="match status" value="1"/>
</dbReference>
<evidence type="ECO:0000259" key="2">
    <source>
        <dbReference type="Pfam" id="PF00586"/>
    </source>
</evidence>
<feature type="domain" description="PurM-like N-terminal" evidence="2">
    <location>
        <begin position="60"/>
        <end position="140"/>
    </location>
</feature>
<dbReference type="SUPFAM" id="SSF56042">
    <property type="entry name" value="PurM C-terminal domain-like"/>
    <property type="match status" value="1"/>
</dbReference>
<dbReference type="InterPro" id="IPR036921">
    <property type="entry name" value="PurM-like_N_sf"/>
</dbReference>
<dbReference type="InterPro" id="IPR011854">
    <property type="entry name" value="HypE"/>
</dbReference>
<organism evidence="4 5">
    <name type="scientific">Schaedlerella arabinosiphila</name>
    <dbReference type="NCBI Taxonomy" id="2044587"/>
    <lineage>
        <taxon>Bacteria</taxon>
        <taxon>Bacillati</taxon>
        <taxon>Bacillota</taxon>
        <taxon>Clostridia</taxon>
        <taxon>Lachnospirales</taxon>
        <taxon>Lachnospiraceae</taxon>
        <taxon>Schaedlerella</taxon>
    </lineage>
</organism>
<evidence type="ECO:0000259" key="3">
    <source>
        <dbReference type="Pfam" id="PF02769"/>
    </source>
</evidence>
<keyword evidence="5" id="KW-1185">Reference proteome</keyword>
<proteinExistence type="inferred from homology"/>
<dbReference type="GO" id="GO:0051604">
    <property type="term" value="P:protein maturation"/>
    <property type="evidence" value="ECO:0007669"/>
    <property type="project" value="TreeGrafter"/>
</dbReference>
<dbReference type="Gene3D" id="3.30.1330.10">
    <property type="entry name" value="PurM-like, N-terminal domain"/>
    <property type="match status" value="1"/>
</dbReference>
<evidence type="ECO:0000313" key="4">
    <source>
        <dbReference type="EMBL" id="RRK34900.1"/>
    </source>
</evidence>
<dbReference type="RefSeq" id="WP_125130149.1">
    <property type="nucleotide sequence ID" value="NZ_RHJS01000002.1"/>
</dbReference>
<dbReference type="EMBL" id="RHJS01000002">
    <property type="protein sequence ID" value="RRK34900.1"/>
    <property type="molecule type" value="Genomic_DNA"/>
</dbReference>
<protein>
    <submittedName>
        <fullName evidence="4">Hydrogenase expression/formation protein HypE</fullName>
    </submittedName>
</protein>
<evidence type="ECO:0000313" key="5">
    <source>
        <dbReference type="Proteomes" id="UP000274920"/>
    </source>
</evidence>
<dbReference type="InterPro" id="IPR010918">
    <property type="entry name" value="PurM-like_C_dom"/>
</dbReference>
<dbReference type="SUPFAM" id="SSF55326">
    <property type="entry name" value="PurM N-terminal domain-like"/>
    <property type="match status" value="1"/>
</dbReference>
<dbReference type="Pfam" id="PF00586">
    <property type="entry name" value="AIRS"/>
    <property type="match status" value="1"/>
</dbReference>
<gene>
    <name evidence="4" type="ORF">EBB54_28885</name>
</gene>